<dbReference type="OrthoDB" id="1922544at2759"/>
<dbReference type="PANTHER" id="PTHR47584:SF2">
    <property type="entry name" value="L10-INTERACTING MYB DOMAIN-CONTAINING PROTEIN-LIKE"/>
    <property type="match status" value="1"/>
</dbReference>
<dbReference type="PANTHER" id="PTHR47584">
    <property type="match status" value="1"/>
</dbReference>
<organism evidence="3 4">
    <name type="scientific">Olea europaea subsp. europaea</name>
    <dbReference type="NCBI Taxonomy" id="158383"/>
    <lineage>
        <taxon>Eukaryota</taxon>
        <taxon>Viridiplantae</taxon>
        <taxon>Streptophyta</taxon>
        <taxon>Embryophyta</taxon>
        <taxon>Tracheophyta</taxon>
        <taxon>Spermatophyta</taxon>
        <taxon>Magnoliopsida</taxon>
        <taxon>eudicotyledons</taxon>
        <taxon>Gunneridae</taxon>
        <taxon>Pentapetalae</taxon>
        <taxon>asterids</taxon>
        <taxon>lamiids</taxon>
        <taxon>Lamiales</taxon>
        <taxon>Oleaceae</taxon>
        <taxon>Oleeae</taxon>
        <taxon>Olea</taxon>
    </lineage>
</organism>
<dbReference type="AlphaFoldDB" id="A0A8S0SPP7"/>
<comment type="caution">
    <text evidence="3">The sequence shown here is derived from an EMBL/GenBank/DDBJ whole genome shotgun (WGS) entry which is preliminary data.</text>
</comment>
<dbReference type="InterPro" id="IPR045026">
    <property type="entry name" value="LIMYB"/>
</dbReference>
<accession>A0A8S0SPP7</accession>
<keyword evidence="4" id="KW-1185">Reference proteome</keyword>
<dbReference type="Gramene" id="OE9A035120T1">
    <property type="protein sequence ID" value="OE9A035120C1"/>
    <property type="gene ID" value="OE9A035120"/>
</dbReference>
<protein>
    <recommendedName>
        <fullName evidence="2">Myb/SANT-like domain-containing protein</fullName>
    </recommendedName>
</protein>
<gene>
    <name evidence="3" type="ORF">OLEA9_A035120</name>
</gene>
<dbReference type="EMBL" id="CACTIH010005452">
    <property type="protein sequence ID" value="CAA2993584.1"/>
    <property type="molecule type" value="Genomic_DNA"/>
</dbReference>
<evidence type="ECO:0000313" key="3">
    <source>
        <dbReference type="EMBL" id="CAA2993584.1"/>
    </source>
</evidence>
<dbReference type="Pfam" id="PF12776">
    <property type="entry name" value="Myb_DNA-bind_3"/>
    <property type="match status" value="1"/>
</dbReference>
<sequence length="402" mass="46241">MKNLEAKMNYLMEFKGSEKMQLFEIGQKRAPTISGTTMFLLSSSRRCTEFSFLGDFRIDFPIGVMWHTLAEEQNQQFNRMCQYLGENQPKEMQMDNEANDHHPKQERLRTRWTAALDKVFADIVVEQIRIGNRTNNVFDKKTWNQIREEFNRQTNLNFNNNQLRKHLDVLRTRYHNVQSAINQNDAIQDPGYIALDLWEDFGAQSKTELIKTKECPIYEQLCTIFADSGVDGKYAQSSHYEELGKSSGTDPPGLEGGNPLPKTPSSSKNVHGNESSPQNTNTADKKRKRPSDLVSVSVQNNWNRELSDGMAKAINEMIASSRLRTVTMPQVDKKFTITNCIKALDEIEGIEDGLYYPALDLFENPSFRETFLSLKSNYIRLTWLQGKVQKKFGSYTPLRNAF</sequence>
<evidence type="ECO:0000256" key="1">
    <source>
        <dbReference type="SAM" id="MobiDB-lite"/>
    </source>
</evidence>
<feature type="domain" description="Myb/SANT-like" evidence="2">
    <location>
        <begin position="111"/>
        <end position="185"/>
    </location>
</feature>
<dbReference type="InterPro" id="IPR024752">
    <property type="entry name" value="Myb/SANT-like_dom"/>
</dbReference>
<proteinExistence type="predicted"/>
<evidence type="ECO:0000259" key="2">
    <source>
        <dbReference type="Pfam" id="PF12776"/>
    </source>
</evidence>
<evidence type="ECO:0000313" key="4">
    <source>
        <dbReference type="Proteomes" id="UP000594638"/>
    </source>
</evidence>
<reference evidence="3 4" key="1">
    <citation type="submission" date="2019-12" db="EMBL/GenBank/DDBJ databases">
        <authorList>
            <person name="Alioto T."/>
            <person name="Alioto T."/>
            <person name="Gomez Garrido J."/>
        </authorList>
    </citation>
    <scope>NUCLEOTIDE SEQUENCE [LARGE SCALE GENOMIC DNA]</scope>
</reference>
<name>A0A8S0SPP7_OLEEU</name>
<feature type="region of interest" description="Disordered" evidence="1">
    <location>
        <begin position="241"/>
        <end position="294"/>
    </location>
</feature>
<dbReference type="Proteomes" id="UP000594638">
    <property type="component" value="Unassembled WGS sequence"/>
</dbReference>
<feature type="compositionally biased region" description="Polar residues" evidence="1">
    <location>
        <begin position="263"/>
        <end position="282"/>
    </location>
</feature>